<gene>
    <name evidence="2" type="ORF">DVK44_28015</name>
</gene>
<keyword evidence="2" id="KW-0032">Aminotransferase</keyword>
<sequence length="452" mass="47873">MTTELSPDAPSETADHPDPADDNTATALPRLLDRARQEYRDLAARGLALDLTRGKPAPAQLDLSGELLSLPGARHTAADGTDVRNYGGLQGLPELREIFAEVLQVPAGQLLAAGNSSLELMHDSLVHALLSVLPGAESRWVDQERIAFLCPVPGYDRHFALCERFGIDMIPVPMTDEGPDMDAVERLVAADPAVKGIWCVPKYSNPDGVSYSDATVARLAAMSTAAPDFRIFWDNAYAAHDLTDEPVGIADLLAACATAGNPDRAFVFGSTSKITAAGSGVAFFGSSPANVRWLLANNAKRSIGPDKVNQLRHALFLRDADGVRTHMARQRAVLRPKFDAVARLLEAGLGGTGLATWTAPKGGYFVTLQLTDGGAKEVVRRAAEAGIVLTPAGATHPYGDDPRDAVIRIAPSYPGLAELERAIEGLTVCVRLVGYERRAAAAEGVSPAATTS</sequence>
<name>A0A345HW02_9ACTN</name>
<dbReference type="InterPro" id="IPR015424">
    <property type="entry name" value="PyrdxlP-dep_Trfase"/>
</dbReference>
<feature type="region of interest" description="Disordered" evidence="1">
    <location>
        <begin position="1"/>
        <end position="25"/>
    </location>
</feature>
<proteinExistence type="predicted"/>
<organism evidence="2 3">
    <name type="scientific">Streptomyces paludis</name>
    <dbReference type="NCBI Taxonomy" id="2282738"/>
    <lineage>
        <taxon>Bacteria</taxon>
        <taxon>Bacillati</taxon>
        <taxon>Actinomycetota</taxon>
        <taxon>Actinomycetes</taxon>
        <taxon>Kitasatosporales</taxon>
        <taxon>Streptomycetaceae</taxon>
        <taxon>Streptomyces</taxon>
    </lineage>
</organism>
<dbReference type="Gene3D" id="3.90.1150.10">
    <property type="entry name" value="Aspartate Aminotransferase, domain 1"/>
    <property type="match status" value="1"/>
</dbReference>
<dbReference type="CDD" id="cd00609">
    <property type="entry name" value="AAT_like"/>
    <property type="match status" value="1"/>
</dbReference>
<dbReference type="AlphaFoldDB" id="A0A345HW02"/>
<keyword evidence="2" id="KW-0808">Transferase</keyword>
<evidence type="ECO:0000313" key="3">
    <source>
        <dbReference type="Proteomes" id="UP000253868"/>
    </source>
</evidence>
<reference evidence="3" key="1">
    <citation type="submission" date="2018-07" db="EMBL/GenBank/DDBJ databases">
        <authorList>
            <person name="Zhao J."/>
        </authorList>
    </citation>
    <scope>NUCLEOTIDE SEQUENCE [LARGE SCALE GENOMIC DNA]</scope>
    <source>
        <strain evidence="3">GSSD-12</strain>
    </source>
</reference>
<evidence type="ECO:0000313" key="2">
    <source>
        <dbReference type="EMBL" id="AXG80876.1"/>
    </source>
</evidence>
<dbReference type="GO" id="GO:0004069">
    <property type="term" value="F:L-aspartate:2-oxoglutarate aminotransferase activity"/>
    <property type="evidence" value="ECO:0007669"/>
    <property type="project" value="InterPro"/>
</dbReference>
<dbReference type="Gene3D" id="3.40.640.10">
    <property type="entry name" value="Type I PLP-dependent aspartate aminotransferase-like (Major domain)"/>
    <property type="match status" value="1"/>
</dbReference>
<dbReference type="Proteomes" id="UP000253868">
    <property type="component" value="Chromosome"/>
</dbReference>
<evidence type="ECO:0000256" key="1">
    <source>
        <dbReference type="SAM" id="MobiDB-lite"/>
    </source>
</evidence>
<accession>A0A345HW02</accession>
<protein>
    <submittedName>
        <fullName evidence="2">Aminotransferase class I/II-fold pyridoxal phosphate-dependent enzyme</fullName>
    </submittedName>
</protein>
<dbReference type="Pfam" id="PF12897">
    <property type="entry name" value="Asp_aminotransf"/>
    <property type="match status" value="1"/>
</dbReference>
<dbReference type="PANTHER" id="PTHR43799">
    <property type="entry name" value="AMINOTRANSFERASE, PUTATIVE-RELATED"/>
    <property type="match status" value="1"/>
</dbReference>
<dbReference type="RefSeq" id="WP_114663085.1">
    <property type="nucleotide sequence ID" value="NZ_CP031194.1"/>
</dbReference>
<dbReference type="InterPro" id="IPR015422">
    <property type="entry name" value="PyrdxlP-dep_Trfase_small"/>
</dbReference>
<dbReference type="InterPro" id="IPR024551">
    <property type="entry name" value="AspAT_Ic"/>
</dbReference>
<keyword evidence="3" id="KW-1185">Reference proteome</keyword>
<dbReference type="KEGG" id="spad:DVK44_28015"/>
<dbReference type="EMBL" id="CP031194">
    <property type="protein sequence ID" value="AXG80876.1"/>
    <property type="molecule type" value="Genomic_DNA"/>
</dbReference>
<dbReference type="InterPro" id="IPR015421">
    <property type="entry name" value="PyrdxlP-dep_Trfase_major"/>
</dbReference>
<dbReference type="OrthoDB" id="199743at2"/>
<dbReference type="PANTHER" id="PTHR43799:SF1">
    <property type="entry name" value="ASPARTATE AMINOTRANSFERASE"/>
    <property type="match status" value="1"/>
</dbReference>
<dbReference type="SUPFAM" id="SSF53383">
    <property type="entry name" value="PLP-dependent transferases"/>
    <property type="match status" value="1"/>
</dbReference>